<keyword evidence="2" id="KW-1185">Reference proteome</keyword>
<reference evidence="1 2" key="1">
    <citation type="submission" date="2017-07" db="EMBL/GenBank/DDBJ databases">
        <title>The genome sequence of Paludifilum halophilum highlights mechanisms for microbial adaptation to high salt environemnts.</title>
        <authorList>
            <person name="Belbahri L."/>
        </authorList>
    </citation>
    <scope>NUCLEOTIDE SEQUENCE [LARGE SCALE GENOMIC DNA]</scope>
    <source>
        <strain evidence="1 2">DSM 102817</strain>
    </source>
</reference>
<dbReference type="EMBL" id="NOWF01000030">
    <property type="protein sequence ID" value="OYD06076.1"/>
    <property type="molecule type" value="Genomic_DNA"/>
</dbReference>
<accession>A0A235B197</accession>
<protein>
    <submittedName>
        <fullName evidence="1">Transposase</fullName>
    </submittedName>
</protein>
<dbReference type="Pfam" id="PF01527">
    <property type="entry name" value="HTH_Tnp_1"/>
    <property type="match status" value="1"/>
</dbReference>
<evidence type="ECO:0000313" key="2">
    <source>
        <dbReference type="Proteomes" id="UP000215459"/>
    </source>
</evidence>
<dbReference type="GO" id="GO:0004803">
    <property type="term" value="F:transposase activity"/>
    <property type="evidence" value="ECO:0007669"/>
    <property type="project" value="InterPro"/>
</dbReference>
<proteinExistence type="predicted"/>
<sequence length="103" mass="12007">MKRQNYSNEFKVQVSKEALEVGNKAGVARRYEIGPNLLHRWIRQYQEGHFDDVDPSAIPNCQVGEVTKENDRLKQLLGEKDLEIAILRDLVKKKNPHLLKRLK</sequence>
<dbReference type="GO" id="GO:0006313">
    <property type="term" value="P:DNA transposition"/>
    <property type="evidence" value="ECO:0007669"/>
    <property type="project" value="InterPro"/>
</dbReference>
<evidence type="ECO:0000313" key="1">
    <source>
        <dbReference type="EMBL" id="OYD06076.1"/>
    </source>
</evidence>
<dbReference type="InterPro" id="IPR009057">
    <property type="entry name" value="Homeodomain-like_sf"/>
</dbReference>
<dbReference type="InterPro" id="IPR002514">
    <property type="entry name" value="Transposase_8"/>
</dbReference>
<comment type="caution">
    <text evidence="1">The sequence shown here is derived from an EMBL/GenBank/DDBJ whole genome shotgun (WGS) entry which is preliminary data.</text>
</comment>
<dbReference type="RefSeq" id="WP_094266035.1">
    <property type="nucleotide sequence ID" value="NZ_NOWF01000030.1"/>
</dbReference>
<dbReference type="SUPFAM" id="SSF46689">
    <property type="entry name" value="Homeodomain-like"/>
    <property type="match status" value="1"/>
</dbReference>
<dbReference type="AlphaFoldDB" id="A0A235B197"/>
<gene>
    <name evidence="1" type="ORF">CHM34_18250</name>
</gene>
<dbReference type="GO" id="GO:0003677">
    <property type="term" value="F:DNA binding"/>
    <property type="evidence" value="ECO:0007669"/>
    <property type="project" value="InterPro"/>
</dbReference>
<dbReference type="Proteomes" id="UP000215459">
    <property type="component" value="Unassembled WGS sequence"/>
</dbReference>
<name>A0A235B197_9BACL</name>
<dbReference type="OrthoDB" id="1707197at2"/>
<organism evidence="1 2">
    <name type="scientific">Paludifilum halophilum</name>
    <dbReference type="NCBI Taxonomy" id="1642702"/>
    <lineage>
        <taxon>Bacteria</taxon>
        <taxon>Bacillati</taxon>
        <taxon>Bacillota</taxon>
        <taxon>Bacilli</taxon>
        <taxon>Bacillales</taxon>
        <taxon>Thermoactinomycetaceae</taxon>
        <taxon>Paludifilum</taxon>
    </lineage>
</organism>